<evidence type="ECO:0000313" key="2">
    <source>
        <dbReference type="EMBL" id="BDZ49904.1"/>
    </source>
</evidence>
<proteinExistence type="predicted"/>
<evidence type="ECO:0000256" key="1">
    <source>
        <dbReference type="SAM" id="MobiDB-lite"/>
    </source>
</evidence>
<accession>A0ABM8GN89</accession>
<gene>
    <name evidence="2" type="ORF">GCM10025867_21450</name>
</gene>
<dbReference type="EMBL" id="AP027732">
    <property type="protein sequence ID" value="BDZ49904.1"/>
    <property type="molecule type" value="Genomic_DNA"/>
</dbReference>
<feature type="compositionally biased region" description="Basic and acidic residues" evidence="1">
    <location>
        <begin position="1"/>
        <end position="24"/>
    </location>
</feature>
<dbReference type="RefSeq" id="WP_286346584.1">
    <property type="nucleotide sequence ID" value="NZ_AP027732.1"/>
</dbReference>
<keyword evidence="3" id="KW-1185">Reference proteome</keyword>
<name>A0ABM8GN89_9MICO</name>
<sequence>MSDHENDVEGVESHPDPAAEHGDSPDEVEETDHDLTDPSNDLAETEVNDLLGGNFPLR</sequence>
<protein>
    <submittedName>
        <fullName evidence="2">Uncharacterized protein</fullName>
    </submittedName>
</protein>
<feature type="region of interest" description="Disordered" evidence="1">
    <location>
        <begin position="1"/>
        <end position="58"/>
    </location>
</feature>
<reference evidence="3" key="1">
    <citation type="journal article" date="2019" name="Int. J. Syst. Evol. Microbiol.">
        <title>The Global Catalogue of Microorganisms (GCM) 10K type strain sequencing project: providing services to taxonomists for standard genome sequencing and annotation.</title>
        <authorList>
            <consortium name="The Broad Institute Genomics Platform"/>
            <consortium name="The Broad Institute Genome Sequencing Center for Infectious Disease"/>
            <person name="Wu L."/>
            <person name="Ma J."/>
        </authorList>
    </citation>
    <scope>NUCLEOTIDE SEQUENCE [LARGE SCALE GENOMIC DNA]</scope>
    <source>
        <strain evidence="3">NBRC 108728</strain>
    </source>
</reference>
<evidence type="ECO:0000313" key="3">
    <source>
        <dbReference type="Proteomes" id="UP001321486"/>
    </source>
</evidence>
<organism evidence="2 3">
    <name type="scientific">Frondihabitans sucicola</name>
    <dbReference type="NCBI Taxonomy" id="1268041"/>
    <lineage>
        <taxon>Bacteria</taxon>
        <taxon>Bacillati</taxon>
        <taxon>Actinomycetota</taxon>
        <taxon>Actinomycetes</taxon>
        <taxon>Micrococcales</taxon>
        <taxon>Microbacteriaceae</taxon>
        <taxon>Frondihabitans</taxon>
    </lineage>
</organism>
<dbReference type="Proteomes" id="UP001321486">
    <property type="component" value="Chromosome"/>
</dbReference>